<dbReference type="InterPro" id="IPR007359">
    <property type="entry name" value="SigmaE_reg_RseC_MucC"/>
</dbReference>
<keyword evidence="1" id="KW-0812">Transmembrane</keyword>
<dbReference type="Proteomes" id="UP000266328">
    <property type="component" value="Unassembled WGS sequence"/>
</dbReference>
<protein>
    <recommendedName>
        <fullName evidence="4">Fis family transcriptional regulator</fullName>
    </recommendedName>
</protein>
<name>A0A398D5P4_9BACT</name>
<reference evidence="2 3" key="1">
    <citation type="submission" date="2018-09" db="EMBL/GenBank/DDBJ databases">
        <title>Discovery and Ecogenomic Context for Candidatus Cryosericales, a Global Caldiserica Order Active in Thawing Permafrost.</title>
        <authorList>
            <person name="Martinez M.A."/>
            <person name="Woodcroft B.J."/>
            <person name="Ignacio Espinoza J.C."/>
            <person name="Zayed A."/>
            <person name="Singleton C.M."/>
            <person name="Boyd J."/>
            <person name="Li Y.-F."/>
            <person name="Purvine S."/>
            <person name="Maughan H."/>
            <person name="Hodgkins S.B."/>
            <person name="Anderson D."/>
            <person name="Sederholm M."/>
            <person name="Temperton B."/>
            <person name="Saleska S.R."/>
            <person name="Tyson G.W."/>
            <person name="Rich V.I."/>
        </authorList>
    </citation>
    <scope>NUCLEOTIDE SEQUENCE [LARGE SCALE GENOMIC DNA]</scope>
    <source>
        <strain evidence="2 3">SMC7</strain>
    </source>
</reference>
<accession>A0A398D5P4</accession>
<proteinExistence type="predicted"/>
<dbReference type="Pfam" id="PF04246">
    <property type="entry name" value="RseC_MucC"/>
    <property type="match status" value="1"/>
</dbReference>
<dbReference type="EMBL" id="QXIS01000004">
    <property type="protein sequence ID" value="RIE06811.1"/>
    <property type="molecule type" value="Genomic_DNA"/>
</dbReference>
<dbReference type="OrthoDB" id="307768at2"/>
<evidence type="ECO:0008006" key="4">
    <source>
        <dbReference type="Google" id="ProtNLM"/>
    </source>
</evidence>
<keyword evidence="3" id="KW-1185">Reference proteome</keyword>
<gene>
    <name evidence="2" type="ORF">SMC7_00775</name>
</gene>
<dbReference type="PANTHER" id="PTHR35867">
    <property type="entry name" value="PROTEIN RSEC"/>
    <property type="match status" value="1"/>
</dbReference>
<comment type="caution">
    <text evidence="2">The sequence shown here is derived from an EMBL/GenBank/DDBJ whole genome shotgun (WGS) entry which is preliminary data.</text>
</comment>
<dbReference type="RefSeq" id="WP_119088479.1">
    <property type="nucleotide sequence ID" value="NZ_QXIS01000004.1"/>
</dbReference>
<sequence>MQTDRGLVIARHGDAVTIRLLPRDGCASCSLTQFCIGSKESSPTVRATASPEIAQGDLVEVSLDDSIILRASAIMYGVPLVAFLAGVFGGYGFSSLAGLSGSLSMALPVVAGFVMLIPGIILSRRVAIRLNPTATVVNKLDQEVAICQ</sequence>
<feature type="transmembrane region" description="Helical" evidence="1">
    <location>
        <begin position="105"/>
        <end position="122"/>
    </location>
</feature>
<evidence type="ECO:0000313" key="3">
    <source>
        <dbReference type="Proteomes" id="UP000266328"/>
    </source>
</evidence>
<dbReference type="AlphaFoldDB" id="A0A398D5P4"/>
<organism evidence="2 3">
    <name type="scientific">Candidatus Cryosericum terrychapinii</name>
    <dbReference type="NCBI Taxonomy" id="2290919"/>
    <lineage>
        <taxon>Bacteria</taxon>
        <taxon>Pseudomonadati</taxon>
        <taxon>Caldisericota/Cryosericota group</taxon>
        <taxon>Candidatus Cryosericota</taxon>
        <taxon>Candidatus Cryosericia</taxon>
        <taxon>Candidatus Cryosericales</taxon>
        <taxon>Candidatus Cryosericaceae</taxon>
        <taxon>Candidatus Cryosericum</taxon>
    </lineage>
</organism>
<dbReference type="PANTHER" id="PTHR35867:SF1">
    <property type="entry name" value="PROTEIN RSEC"/>
    <property type="match status" value="1"/>
</dbReference>
<keyword evidence="1" id="KW-1133">Transmembrane helix</keyword>
<evidence type="ECO:0000256" key="1">
    <source>
        <dbReference type="SAM" id="Phobius"/>
    </source>
</evidence>
<evidence type="ECO:0000313" key="2">
    <source>
        <dbReference type="EMBL" id="RIE06811.1"/>
    </source>
</evidence>
<keyword evidence="1" id="KW-0472">Membrane</keyword>
<feature type="transmembrane region" description="Helical" evidence="1">
    <location>
        <begin position="73"/>
        <end position="93"/>
    </location>
</feature>